<feature type="domain" description="Radical SAM core" evidence="7">
    <location>
        <begin position="20"/>
        <end position="248"/>
    </location>
</feature>
<dbReference type="InterPro" id="IPR023885">
    <property type="entry name" value="4Fe4S-binding_SPASM_dom"/>
</dbReference>
<sequence length="365" mass="42769">MKNIAISNANFLNYLRENEIIYPLVMSIDVIENCNYRCKHCYIKYSFKESEDNCLSFDELDELFVQLGKYGVASVNLTGGEPLLRKDIVEIIKSAKRNNLYCCLKSNGFFLSKDLIHTFESIGLDEIVLSIYGMDNKEYQDVTGFAATEKVGVCEKLFENIRYLNSSKIRTELRYVLLKQNYKSYARFVEMCKKIGLKQGQYDFIIDINPDNSSDECTSNNGMDAKQQEEFLRQFYKLDKETFYLKYNNDYKYKKCLVGRQLLHIKCNGDIYPCPNFPISVGNIKEQTFKEIWENSPLLNELRDISEENFDCGTCKDRDKCYHICIGAIYVWNKCENYKKSNISYCQYKREFYSIVDKIKAEVVN</sequence>
<dbReference type="Pfam" id="PF13186">
    <property type="entry name" value="SPASM"/>
    <property type="match status" value="1"/>
</dbReference>
<organism evidence="8 9">
    <name type="scientific">Schaedlerella arabinosiphila</name>
    <dbReference type="NCBI Taxonomy" id="2044587"/>
    <lineage>
        <taxon>Bacteria</taxon>
        <taxon>Bacillati</taxon>
        <taxon>Bacillota</taxon>
        <taxon>Clostridia</taxon>
        <taxon>Lachnospirales</taxon>
        <taxon>Lachnospiraceae</taxon>
        <taxon>Schaedlerella</taxon>
    </lineage>
</organism>
<comment type="caution">
    <text evidence="8">The sequence shown here is derived from an EMBL/GenBank/DDBJ whole genome shotgun (WGS) entry which is preliminary data.</text>
</comment>
<dbReference type="SFLD" id="SFLDS00029">
    <property type="entry name" value="Radical_SAM"/>
    <property type="match status" value="1"/>
</dbReference>
<keyword evidence="2" id="KW-0004">4Fe-4S</keyword>
<dbReference type="GO" id="GO:0051539">
    <property type="term" value="F:4 iron, 4 sulfur cluster binding"/>
    <property type="evidence" value="ECO:0007669"/>
    <property type="project" value="UniProtKB-KW"/>
</dbReference>
<dbReference type="InterPro" id="IPR013785">
    <property type="entry name" value="Aldolase_TIM"/>
</dbReference>
<dbReference type="SFLD" id="SFLDG01067">
    <property type="entry name" value="SPASM/twitch_domain_containing"/>
    <property type="match status" value="1"/>
</dbReference>
<dbReference type="GO" id="GO:0003824">
    <property type="term" value="F:catalytic activity"/>
    <property type="evidence" value="ECO:0007669"/>
    <property type="project" value="InterPro"/>
</dbReference>
<dbReference type="InterPro" id="IPR007197">
    <property type="entry name" value="rSAM"/>
</dbReference>
<dbReference type="InterPro" id="IPR050377">
    <property type="entry name" value="Radical_SAM_PqqE_MftC-like"/>
</dbReference>
<dbReference type="CDD" id="cd01335">
    <property type="entry name" value="Radical_SAM"/>
    <property type="match status" value="1"/>
</dbReference>
<keyword evidence="6" id="KW-0411">Iron-sulfur</keyword>
<proteinExistence type="predicted"/>
<evidence type="ECO:0000256" key="1">
    <source>
        <dbReference type="ARBA" id="ARBA00001966"/>
    </source>
</evidence>
<evidence type="ECO:0000259" key="7">
    <source>
        <dbReference type="PROSITE" id="PS51918"/>
    </source>
</evidence>
<dbReference type="InterPro" id="IPR017200">
    <property type="entry name" value="PqqE-like"/>
</dbReference>
<dbReference type="Proteomes" id="UP000274920">
    <property type="component" value="Unassembled WGS sequence"/>
</dbReference>
<evidence type="ECO:0000256" key="6">
    <source>
        <dbReference type="ARBA" id="ARBA00023014"/>
    </source>
</evidence>
<protein>
    <submittedName>
        <fullName evidence="8">Radical SAM protein</fullName>
    </submittedName>
</protein>
<keyword evidence="3" id="KW-0949">S-adenosyl-L-methionine</keyword>
<dbReference type="PROSITE" id="PS51918">
    <property type="entry name" value="RADICAL_SAM"/>
    <property type="match status" value="1"/>
</dbReference>
<evidence type="ECO:0000313" key="8">
    <source>
        <dbReference type="EMBL" id="RRK33790.1"/>
    </source>
</evidence>
<dbReference type="PANTHER" id="PTHR11228:SF7">
    <property type="entry name" value="PQQA PEPTIDE CYCLASE"/>
    <property type="match status" value="1"/>
</dbReference>
<dbReference type="Gene3D" id="3.20.20.70">
    <property type="entry name" value="Aldolase class I"/>
    <property type="match status" value="1"/>
</dbReference>
<comment type="cofactor">
    <cofactor evidence="1">
        <name>[4Fe-4S] cluster</name>
        <dbReference type="ChEBI" id="CHEBI:49883"/>
    </cofactor>
</comment>
<dbReference type="SFLD" id="SFLDG01386">
    <property type="entry name" value="main_SPASM_domain-containing"/>
    <property type="match status" value="1"/>
</dbReference>
<dbReference type="GO" id="GO:0046872">
    <property type="term" value="F:metal ion binding"/>
    <property type="evidence" value="ECO:0007669"/>
    <property type="project" value="UniProtKB-KW"/>
</dbReference>
<evidence type="ECO:0000256" key="4">
    <source>
        <dbReference type="ARBA" id="ARBA00022723"/>
    </source>
</evidence>
<name>A0A3R8KX78_9FIRM</name>
<dbReference type="PANTHER" id="PTHR11228">
    <property type="entry name" value="RADICAL SAM DOMAIN PROTEIN"/>
    <property type="match status" value="1"/>
</dbReference>
<keyword evidence="9" id="KW-1185">Reference proteome</keyword>
<keyword evidence="4" id="KW-0479">Metal-binding</keyword>
<dbReference type="Pfam" id="PF04055">
    <property type="entry name" value="Radical_SAM"/>
    <property type="match status" value="1"/>
</dbReference>
<accession>A0A3R8KX78</accession>
<dbReference type="RefSeq" id="WP_125128999.1">
    <property type="nucleotide sequence ID" value="NZ_RHJS01000002.1"/>
</dbReference>
<evidence type="ECO:0000256" key="2">
    <source>
        <dbReference type="ARBA" id="ARBA00022485"/>
    </source>
</evidence>
<keyword evidence="5" id="KW-0408">Iron</keyword>
<dbReference type="PIRSF" id="PIRSF037420">
    <property type="entry name" value="PQQ_syn_pqqE"/>
    <property type="match status" value="1"/>
</dbReference>
<gene>
    <name evidence="8" type="ORF">EBB54_22315</name>
</gene>
<evidence type="ECO:0000256" key="3">
    <source>
        <dbReference type="ARBA" id="ARBA00022691"/>
    </source>
</evidence>
<dbReference type="InterPro" id="IPR058240">
    <property type="entry name" value="rSAM_sf"/>
</dbReference>
<dbReference type="SUPFAM" id="SSF102114">
    <property type="entry name" value="Radical SAM enzymes"/>
    <property type="match status" value="1"/>
</dbReference>
<dbReference type="AlphaFoldDB" id="A0A3R8KX78"/>
<evidence type="ECO:0000313" key="9">
    <source>
        <dbReference type="Proteomes" id="UP000274920"/>
    </source>
</evidence>
<reference evidence="8" key="1">
    <citation type="submission" date="2018-10" db="EMBL/GenBank/DDBJ databases">
        <title>Schaedlerella arabinophila gen. nov. sp. nov., isolated from the mouse intestinal tract and comparative analysis with the genome of the closely related altered Schaedler flora strain ASF502.</title>
        <authorList>
            <person name="Miyake S."/>
            <person name="Soh M."/>
            <person name="Seedorf H."/>
        </authorList>
    </citation>
    <scope>NUCLEOTIDE SEQUENCE [LARGE SCALE GENOMIC DNA]</scope>
    <source>
        <strain evidence="8">DSM 106076</strain>
    </source>
</reference>
<dbReference type="EMBL" id="RHJS01000002">
    <property type="protein sequence ID" value="RRK33790.1"/>
    <property type="molecule type" value="Genomic_DNA"/>
</dbReference>
<evidence type="ECO:0000256" key="5">
    <source>
        <dbReference type="ARBA" id="ARBA00023004"/>
    </source>
</evidence>